<comment type="caution">
    <text evidence="1">The sequence shown here is derived from an EMBL/GenBank/DDBJ whole genome shotgun (WGS) entry which is preliminary data.</text>
</comment>
<dbReference type="EMBL" id="JAMZIH010001016">
    <property type="protein sequence ID" value="KAJ1678597.1"/>
    <property type="molecule type" value="Genomic_DNA"/>
</dbReference>
<feature type="non-terminal residue" evidence="1">
    <location>
        <position position="579"/>
    </location>
</feature>
<proteinExistence type="predicted"/>
<organism evidence="1 2">
    <name type="scientific">Spiromyces aspiralis</name>
    <dbReference type="NCBI Taxonomy" id="68401"/>
    <lineage>
        <taxon>Eukaryota</taxon>
        <taxon>Fungi</taxon>
        <taxon>Fungi incertae sedis</taxon>
        <taxon>Zoopagomycota</taxon>
        <taxon>Kickxellomycotina</taxon>
        <taxon>Kickxellomycetes</taxon>
        <taxon>Kickxellales</taxon>
        <taxon>Kickxellaceae</taxon>
        <taxon>Spiromyces</taxon>
    </lineage>
</organism>
<name>A0ACC1HTM6_9FUNG</name>
<dbReference type="Proteomes" id="UP001145114">
    <property type="component" value="Unassembled WGS sequence"/>
</dbReference>
<accession>A0ACC1HTM6</accession>
<evidence type="ECO:0000313" key="1">
    <source>
        <dbReference type="EMBL" id="KAJ1678597.1"/>
    </source>
</evidence>
<gene>
    <name evidence="1" type="ORF">EV182_003728</name>
</gene>
<sequence length="579" mass="66063">MASSEPQPSSQESAGGRSTGSNRGTLEARVTGSKVEVSSNDWSESIRENLLLVDKSFILPEVVDNKGPILLTRPRRFGKTMCLSMFEDFFGIPRGETLEEKKARYMKLEIGTDPEFIDAKCGRYPVIRLDLKAKNLLWSFPEIRGEVDASKERLPRLKALLKEEWARIKTNITSCTGILELLVQFLNIYYDRKCILLIDEFDTPIINASEDNRDTIRKHIREVLAPVVKALIRKELMLPGLGFSLSQSGTADIMLSKCIMVSVNPVSLSEVYSGLNNARTLPLHYASQESYTDNPLELKDMIYQIAFGFTEDEVRKLIATRVFPGNEAMVEVALDVARDWYDGYYVFKNFRIYNPWSVMNFIQSLTRGKPCSNKAEVLAKALPYWIATGSDDILKKMYGKITKINPSISHVIVRMYLDYFNLKNRDTTEPSDSPPQTSIRVELVDSLTEEHLTQVEKPCFDERTKHIEVVIASSNRDAMIKNPTLDKFMTMAYYYGYLTIIGGKYLAIPNREMLSFWAPLVSARVSVPCELFMVQQSRMLMQSLVSENRGGFCDAIKRNFLDHLIKADARAQEYYYHEM</sequence>
<reference evidence="1" key="1">
    <citation type="submission" date="2022-06" db="EMBL/GenBank/DDBJ databases">
        <title>Phylogenomic reconstructions and comparative analyses of Kickxellomycotina fungi.</title>
        <authorList>
            <person name="Reynolds N.K."/>
            <person name="Stajich J.E."/>
            <person name="Barry K."/>
            <person name="Grigoriev I.V."/>
            <person name="Crous P."/>
            <person name="Smith M.E."/>
        </authorList>
    </citation>
    <scope>NUCLEOTIDE SEQUENCE</scope>
    <source>
        <strain evidence="1">RSA 2271</strain>
    </source>
</reference>
<keyword evidence="2" id="KW-1185">Reference proteome</keyword>
<evidence type="ECO:0000313" key="2">
    <source>
        <dbReference type="Proteomes" id="UP001145114"/>
    </source>
</evidence>
<protein>
    <submittedName>
        <fullName evidence="1">Uncharacterized protein</fullName>
    </submittedName>
</protein>